<dbReference type="EMBL" id="CAMXCT010000002">
    <property type="protein sequence ID" value="CAI3972255.1"/>
    <property type="molecule type" value="Genomic_DNA"/>
</dbReference>
<dbReference type="InterPro" id="IPR013103">
    <property type="entry name" value="RVT_2"/>
</dbReference>
<dbReference type="EMBL" id="CAMXCT030000002">
    <property type="protein sequence ID" value="CAL4759567.1"/>
    <property type="molecule type" value="Genomic_DNA"/>
</dbReference>
<feature type="compositionally biased region" description="Acidic residues" evidence="2">
    <location>
        <begin position="1277"/>
        <end position="1286"/>
    </location>
</feature>
<feature type="region of interest" description="Disordered" evidence="2">
    <location>
        <begin position="1249"/>
        <end position="1305"/>
    </location>
</feature>
<dbReference type="GO" id="GO:0003676">
    <property type="term" value="F:nucleic acid binding"/>
    <property type="evidence" value="ECO:0007669"/>
    <property type="project" value="InterPro"/>
</dbReference>
<evidence type="ECO:0000256" key="2">
    <source>
        <dbReference type="SAM" id="MobiDB-lite"/>
    </source>
</evidence>
<feature type="region of interest" description="Disordered" evidence="2">
    <location>
        <begin position="672"/>
        <end position="710"/>
    </location>
</feature>
<dbReference type="PANTHER" id="PTHR37984:SF5">
    <property type="entry name" value="PROTEIN NYNRIN-LIKE"/>
    <property type="match status" value="1"/>
</dbReference>
<feature type="region of interest" description="Disordered" evidence="2">
    <location>
        <begin position="1355"/>
        <end position="1388"/>
    </location>
</feature>
<dbReference type="Proteomes" id="UP001152797">
    <property type="component" value="Unassembled WGS sequence"/>
</dbReference>
<comment type="caution">
    <text evidence="4">The sequence shown here is derived from an EMBL/GenBank/DDBJ whole genome shotgun (WGS) entry which is preliminary data.</text>
</comment>
<dbReference type="GO" id="GO:0006508">
    <property type="term" value="P:proteolysis"/>
    <property type="evidence" value="ECO:0007669"/>
    <property type="project" value="UniProtKB-KW"/>
</dbReference>
<protein>
    <submittedName>
        <fullName evidence="5">Copia protein (Gag-int-pol protein) [Cleaved into: Copia VLP protein Copia protease ]</fullName>
    </submittedName>
</protein>
<dbReference type="InterPro" id="IPR036875">
    <property type="entry name" value="Znf_CCHC_sf"/>
</dbReference>
<dbReference type="InterPro" id="IPR050951">
    <property type="entry name" value="Retrovirus_Pol_polyprotein"/>
</dbReference>
<dbReference type="InterPro" id="IPR036397">
    <property type="entry name" value="RNaseH_sf"/>
</dbReference>
<dbReference type="EMBL" id="CAMXCT020000002">
    <property type="protein sequence ID" value="CAL1125630.1"/>
    <property type="molecule type" value="Genomic_DNA"/>
</dbReference>
<keyword evidence="5" id="KW-0378">Hydrolase</keyword>
<dbReference type="CDD" id="cd09272">
    <property type="entry name" value="RNase_HI_RT_Ty1"/>
    <property type="match status" value="1"/>
</dbReference>
<keyword evidence="6" id="KW-1185">Reference proteome</keyword>
<evidence type="ECO:0000313" key="6">
    <source>
        <dbReference type="Proteomes" id="UP001152797"/>
    </source>
</evidence>
<feature type="compositionally biased region" description="Polar residues" evidence="2">
    <location>
        <begin position="1373"/>
        <end position="1382"/>
    </location>
</feature>
<dbReference type="SUPFAM" id="SSF57756">
    <property type="entry name" value="Retrovirus zinc finger-like domains"/>
    <property type="match status" value="1"/>
</dbReference>
<dbReference type="GO" id="GO:0008270">
    <property type="term" value="F:zinc ion binding"/>
    <property type="evidence" value="ECO:0007669"/>
    <property type="project" value="UniProtKB-KW"/>
</dbReference>
<evidence type="ECO:0000313" key="4">
    <source>
        <dbReference type="EMBL" id="CAI3972255.1"/>
    </source>
</evidence>
<name>A0A9P1BGD6_9DINO</name>
<dbReference type="GO" id="GO:0008233">
    <property type="term" value="F:peptidase activity"/>
    <property type="evidence" value="ECO:0007669"/>
    <property type="project" value="UniProtKB-KW"/>
</dbReference>
<dbReference type="Gene3D" id="3.30.420.10">
    <property type="entry name" value="Ribonuclease H-like superfamily/Ribonuclease H"/>
    <property type="match status" value="1"/>
</dbReference>
<dbReference type="PROSITE" id="PS50158">
    <property type="entry name" value="ZF_CCHC"/>
    <property type="match status" value="1"/>
</dbReference>
<dbReference type="PANTHER" id="PTHR37984">
    <property type="entry name" value="PROTEIN CBG26694"/>
    <property type="match status" value="1"/>
</dbReference>
<feature type="domain" description="CCHC-type" evidence="3">
    <location>
        <begin position="298"/>
        <end position="313"/>
    </location>
</feature>
<dbReference type="OrthoDB" id="413361at2759"/>
<evidence type="ECO:0000259" key="3">
    <source>
        <dbReference type="PROSITE" id="PS50158"/>
    </source>
</evidence>
<dbReference type="Pfam" id="PF07727">
    <property type="entry name" value="RVT_2"/>
    <property type="match status" value="1"/>
</dbReference>
<reference evidence="5 6" key="2">
    <citation type="submission" date="2024-05" db="EMBL/GenBank/DDBJ databases">
        <authorList>
            <person name="Chen Y."/>
            <person name="Shah S."/>
            <person name="Dougan E. K."/>
            <person name="Thang M."/>
            <person name="Chan C."/>
        </authorList>
    </citation>
    <scope>NUCLEOTIDE SEQUENCE [LARGE SCALE GENOMIC DNA]</scope>
</reference>
<keyword evidence="1" id="KW-0862">Zinc</keyword>
<evidence type="ECO:0000256" key="1">
    <source>
        <dbReference type="PROSITE-ProRule" id="PRU00047"/>
    </source>
</evidence>
<keyword evidence="1" id="KW-0863">Zinc-finger</keyword>
<dbReference type="Gene3D" id="4.10.60.10">
    <property type="entry name" value="Zinc finger, CCHC-type"/>
    <property type="match status" value="1"/>
</dbReference>
<organism evidence="4">
    <name type="scientific">Cladocopium goreaui</name>
    <dbReference type="NCBI Taxonomy" id="2562237"/>
    <lineage>
        <taxon>Eukaryota</taxon>
        <taxon>Sar</taxon>
        <taxon>Alveolata</taxon>
        <taxon>Dinophyceae</taxon>
        <taxon>Suessiales</taxon>
        <taxon>Symbiodiniaceae</taxon>
        <taxon>Cladocopium</taxon>
    </lineage>
</organism>
<dbReference type="InterPro" id="IPR012337">
    <property type="entry name" value="RNaseH-like_sf"/>
</dbReference>
<sequence>MSGGKEEGQDKRNSLETFDGSDASLYRRWRRKAELYLMGLPTTVPESRWGPRLLEHVAGEAEEALEHLDVHTITSDKGYKEVFKVLDDKYKELDKDEMQRCLKEYFYAATIKPNETYRNFVTRVDTAYRGLQRHKIELPDEVRGWIVLRKLALDSTSEALVMTSTKGSLKYAEVVQALKAVFPNGKGSSNIRSKDKDVFLASEERMTEVDGQAGTPEEAFSVEEPAEVMEVISNQLQEVSDYESEDALEIFETYANVRKKMQEKKMSRGYKPVGRGPEQWKLEGSVRGRIELLKQKTRCHHCRRTGHWKKECPLKAQSSNSGKKVAPKTGTSQEVNIIEEMVDGEKIFESYILDESEIQKPGPETMSKNDVLNGRKGRKDEWSYDEKTMWLTRNHQTVRKGMFTPHGVRDIPVDEKSLTGDRVTVMKNVKTGAVEEICDNYHTAKVPHQKMNYQWTGMTKFKVDAMKDHGKLIAATQVDHEEMLVKYEKDVLEIVSEGAQPSFSTSEPVAGLDTHAVPDTACRRTLIGDYVLSQLESRPLHTTAFVKGVQMSALAQQLMQTLDFTEEITVTAELLDRLSDCSEDEPEVPVSGQEMMKAGKYQNKSTMAEAYTTDKKHVKWVRNNVKAETSGQEMRRYRLYVEMRDQMKTKRIVENQDYKKNSQHPIVKKGLTAKSAASPQMIAKKSGGYSSTEMPPEEGRRRGREGSGWINEMSGHEMEWDDEVKEMLANEVDPYVQKQWEAIVECLEWTDTIMLEKMNKVAEIMGIQETVKMFRHVLEPKEKCDVMIISQHHLSEAEVAEVFSAPRVSAAAEAVGLKCGPTYDLITGTDLSDEKERARVRQELAVRTRLAQEYPRKMVNALLTGFLRDREERRTSHAVHCVLAIEQLDTRDEKKIAMLLKRCHENLGHPSTPRFVGMLKSARATEQCIKIAKGLKCATCDQFQAQKSHHVSKPAPLLHFNDLIAVDTFEVELSWRKLKVCVPLWKGIEVKRTREAYRRYWKRWAGAPKKVLSDGGPEFAHDVTASYSPWQNGLCERAGGVWKVAFAKLAMEMDPGSKSEVEEVCDQVTCARNALVRKEGFSPSQHVIGHDVRIPGSLLHVEAAEAVESALEQGETMHQRAHRIRMLARKAFLEADCEERIRRAIGHRTRPLRGPFHIGQEAMIWRKGQNESKCHWHGPGRIIGTQHNKVWVSLGTKVYRCSPEQVKRVQDEVANLMSWLPENLQRHRNMIRERGAGNLVELDLRENPPVQEQEEGNWVPEVNQQVSSQDVDRQLDDENLETDDEPMGVVSENAGEDTETTVPNQNEAPRVPAQELVEPAVDMEMHDMNQHDMDTHDMNQHDMDTHDVGRHVGHGRGMSGVEPEREREPVMSVIQQPRTTESPGGYAPVRTTRLTEALRRNLNTLDFGRPSNAPRRPDAEDVDDALEVQVLSEKHDRGHGQVGVGFEEVFVTNMKKQSRKEINPKTLSPEKLKELDLAKAKEWSKMMNSGAIKLHVGKAARELVEEVGIERVLGTRYVYTTDDGTLEGTLKARWCVQGYMDPDVLDLNTASPTLSMEGFAVTAQLITSMNWKMKIADVEAAFLRGEAMSRAQGKVLVRVPKDGIPGVESDAIIELVKPVYGLVDAPKRWWNTLSRTLVSLGMSQSKLDSCVFVSRHPDTKELCGCISVHVDDMLIGGNMWFYENIFHELSKIFPFKHVKEGKGEFLGKFLEQKDDGTLVVHQKEYAEAVKSIALSKERRRERESKVTERERSQMRAVLGEVNWLVTGSRPDLAGMCSLLQQKVANATVEDIIAVNKAVAHVHDFAGMEIRFKPIEIKDVEIAVWSDASFANTIDRKSQGGYLIAAVDRNLRSNKWSVVSPWRWRSFRQERQVSSTLGAELLTMSRAIAEAKWMRSMWTEITCQNYTLESDGLRSLRTPITLMIDSKPAYDHLHGQAMSIKDKRLAIEMLLVKQDVEKENIEARWIPTDQMLVDSLTKVGAPMCLLRRVLKEGRFVLVQNEEMQRWAGKIARKSQHG</sequence>
<reference evidence="4" key="1">
    <citation type="submission" date="2022-10" db="EMBL/GenBank/DDBJ databases">
        <authorList>
            <person name="Chen Y."/>
            <person name="Dougan E. K."/>
            <person name="Chan C."/>
            <person name="Rhodes N."/>
            <person name="Thang M."/>
        </authorList>
    </citation>
    <scope>NUCLEOTIDE SEQUENCE</scope>
</reference>
<proteinExistence type="predicted"/>
<dbReference type="SUPFAM" id="SSF53098">
    <property type="entry name" value="Ribonuclease H-like"/>
    <property type="match status" value="1"/>
</dbReference>
<dbReference type="InterPro" id="IPR001878">
    <property type="entry name" value="Znf_CCHC"/>
</dbReference>
<evidence type="ECO:0000313" key="5">
    <source>
        <dbReference type="EMBL" id="CAL4759567.1"/>
    </source>
</evidence>
<accession>A0A9P1BGD6</accession>
<keyword evidence="1" id="KW-0479">Metal-binding</keyword>
<gene>
    <name evidence="4" type="ORF">C1SCF055_LOCUS845</name>
</gene>
<keyword evidence="5" id="KW-0645">Protease</keyword>